<keyword evidence="6" id="KW-0862">Zinc</keyword>
<dbReference type="PANTHER" id="PTHR47442:SF1">
    <property type="entry name" value="MYND-TYPE ZINC FINGER PROTEIN MUB1"/>
    <property type="match status" value="1"/>
</dbReference>
<dbReference type="GO" id="GO:0006511">
    <property type="term" value="P:ubiquitin-dependent protein catabolic process"/>
    <property type="evidence" value="ECO:0007669"/>
    <property type="project" value="TreeGrafter"/>
</dbReference>
<dbReference type="InterPro" id="IPR002893">
    <property type="entry name" value="Znf_MYND"/>
</dbReference>
<dbReference type="GO" id="GO:0005737">
    <property type="term" value="C:cytoplasm"/>
    <property type="evidence" value="ECO:0007669"/>
    <property type="project" value="UniProtKB-SubCell"/>
</dbReference>
<proteinExistence type="inferred from homology"/>
<dbReference type="FunFam" id="6.10.140.2220:FF:000003">
    <property type="entry name" value="MYND-type zinc finger protein"/>
    <property type="match status" value="1"/>
</dbReference>
<gene>
    <name evidence="10" type="primary">SMKI13G2250</name>
    <name evidence="10" type="ORF">SMKI_13G2250</name>
</gene>
<accession>A0AA35ISY5</accession>
<feature type="compositionally biased region" description="Polar residues" evidence="8">
    <location>
        <begin position="565"/>
        <end position="608"/>
    </location>
</feature>
<dbReference type="EMBL" id="OX365769">
    <property type="protein sequence ID" value="CAI4035575.1"/>
    <property type="molecule type" value="Genomic_DNA"/>
</dbReference>
<evidence type="ECO:0000313" key="11">
    <source>
        <dbReference type="Proteomes" id="UP001161438"/>
    </source>
</evidence>
<dbReference type="GeneID" id="80920449"/>
<keyword evidence="4" id="KW-0479">Metal-binding</keyword>
<dbReference type="Pfam" id="PF01753">
    <property type="entry name" value="zf-MYND"/>
    <property type="match status" value="1"/>
</dbReference>
<dbReference type="RefSeq" id="XP_056078695.1">
    <property type="nucleotide sequence ID" value="XM_056224815.1"/>
</dbReference>
<evidence type="ECO:0000256" key="5">
    <source>
        <dbReference type="ARBA" id="ARBA00022771"/>
    </source>
</evidence>
<comment type="similarity">
    <text evidence="2">Belongs to the MUB1/samB family.</text>
</comment>
<feature type="domain" description="MYND-type" evidence="9">
    <location>
        <begin position="516"/>
        <end position="557"/>
    </location>
</feature>
<evidence type="ECO:0000256" key="7">
    <source>
        <dbReference type="PROSITE-ProRule" id="PRU00134"/>
    </source>
</evidence>
<name>A0AA35ISY5_SACMI</name>
<dbReference type="AlphaFoldDB" id="A0AA35ISY5"/>
<evidence type="ECO:0000256" key="2">
    <source>
        <dbReference type="ARBA" id="ARBA00010655"/>
    </source>
</evidence>
<evidence type="ECO:0000256" key="3">
    <source>
        <dbReference type="ARBA" id="ARBA00022490"/>
    </source>
</evidence>
<comment type="subcellular location">
    <subcellularLocation>
        <location evidence="1">Cytoplasm</location>
    </subcellularLocation>
</comment>
<dbReference type="SUPFAM" id="SSF144232">
    <property type="entry name" value="HIT/MYND zinc finger-like"/>
    <property type="match status" value="1"/>
</dbReference>
<keyword evidence="3" id="KW-0963">Cytoplasm</keyword>
<reference evidence="10" key="1">
    <citation type="submission" date="2022-10" db="EMBL/GenBank/DDBJ databases">
        <authorList>
            <person name="Byrne P K."/>
        </authorList>
    </citation>
    <scope>NUCLEOTIDE SEQUENCE</scope>
    <source>
        <strain evidence="10">IFO1815</strain>
    </source>
</reference>
<protein>
    <recommendedName>
        <fullName evidence="9">MYND-type domain-containing protein</fullName>
    </recommendedName>
</protein>
<sequence length="622" mass="72443">MRDSNHRSLASNKPIVTITSTVYDRRALDINSSIPLINSLNYLTYLTSNSSKVRETVANDGALERLVSILRSCHLSLYELLDLDLNTFSEHENIKKLWKEKRLALCAWKWTLTFQCLVLTGTRGTEQIRKKVVMSGVLSVLVTVLDNYLLYHKNYDFIKDQNMNFDFKGITTETMYKFLRKDENETYQQYIEFITGQDKLKLSNDKIFLNERLVAPSMTIPTDFSDIWVRFSDLADNFDADLKRHEDSTDTDSETENENFFDAYKNFFSQPDVNRPTISTPREFFLGRIVPKQDDVIWSLQLLAFVSKYTYMKSTLQNVELVESLSFRSMASKIRQRISEESDIEEQERNVTVKFSSLYPYLSKNTDKNTSDKVLGPSKRDCFFKELENLSSRCQQEKQNQISNNHCPVLNLFERYRVPKPSDNNSNSKDRERIKLRKELFEKFERNWNYEKMKKSLKSSACNHKVLSTNFVNIFPLVEKYTVNTENTHDVIYWSSVIMRNSCRKNEVLGVRQCANFSCGKWEDFPRQFAKCRRCKRTKYCSRKCQLKAWGYHRYWCHEVGSSHMRSTNTTTGVNTPDEPSSLNTTATTAADVSNSTSTFTPNISTTVPDEINNTDENSIPE</sequence>
<evidence type="ECO:0000256" key="6">
    <source>
        <dbReference type="ARBA" id="ARBA00022833"/>
    </source>
</evidence>
<keyword evidence="11" id="KW-1185">Reference proteome</keyword>
<dbReference type="PROSITE" id="PS50865">
    <property type="entry name" value="ZF_MYND_2"/>
    <property type="match status" value="1"/>
</dbReference>
<evidence type="ECO:0000259" key="9">
    <source>
        <dbReference type="PROSITE" id="PS50865"/>
    </source>
</evidence>
<dbReference type="GO" id="GO:0008270">
    <property type="term" value="F:zinc ion binding"/>
    <property type="evidence" value="ECO:0007669"/>
    <property type="project" value="UniProtKB-KW"/>
</dbReference>
<evidence type="ECO:0000256" key="1">
    <source>
        <dbReference type="ARBA" id="ARBA00004496"/>
    </source>
</evidence>
<dbReference type="Gene3D" id="6.10.140.2220">
    <property type="match status" value="1"/>
</dbReference>
<dbReference type="PANTHER" id="PTHR47442">
    <property type="entry name" value="MYND-TYPE ZINC FINGER PROTEIN MUB1"/>
    <property type="match status" value="1"/>
</dbReference>
<evidence type="ECO:0000256" key="8">
    <source>
        <dbReference type="SAM" id="MobiDB-lite"/>
    </source>
</evidence>
<evidence type="ECO:0000313" key="10">
    <source>
        <dbReference type="EMBL" id="CAI4035575.1"/>
    </source>
</evidence>
<evidence type="ECO:0000256" key="4">
    <source>
        <dbReference type="ARBA" id="ARBA00022723"/>
    </source>
</evidence>
<dbReference type="Proteomes" id="UP001161438">
    <property type="component" value="Chromosome 13"/>
</dbReference>
<organism evidence="10 11">
    <name type="scientific">Saccharomyces mikatae IFO 1815</name>
    <dbReference type="NCBI Taxonomy" id="226126"/>
    <lineage>
        <taxon>Eukaryota</taxon>
        <taxon>Fungi</taxon>
        <taxon>Dikarya</taxon>
        <taxon>Ascomycota</taxon>
        <taxon>Saccharomycotina</taxon>
        <taxon>Saccharomycetes</taxon>
        <taxon>Saccharomycetales</taxon>
        <taxon>Saccharomycetaceae</taxon>
        <taxon>Saccharomyces</taxon>
    </lineage>
</organism>
<keyword evidence="5 7" id="KW-0863">Zinc-finger</keyword>
<feature type="region of interest" description="Disordered" evidence="8">
    <location>
        <begin position="565"/>
        <end position="622"/>
    </location>
</feature>
<dbReference type="InterPro" id="IPR051664">
    <property type="entry name" value="MYND-type_zinc_finger"/>
</dbReference>
<dbReference type="GO" id="GO:0007163">
    <property type="term" value="P:establishment or maintenance of cell polarity"/>
    <property type="evidence" value="ECO:0007669"/>
    <property type="project" value="TreeGrafter"/>
</dbReference>
<dbReference type="GO" id="GO:1990304">
    <property type="term" value="C:MUB1-RAD6-UBR2 ubiquitin ligase complex"/>
    <property type="evidence" value="ECO:0007669"/>
    <property type="project" value="TreeGrafter"/>
</dbReference>